<comment type="caution">
    <text evidence="5">The sequence shown here is derived from an EMBL/GenBank/DDBJ whole genome shotgun (WGS) entry which is preliminary data.</text>
</comment>
<dbReference type="InterPro" id="IPR011129">
    <property type="entry name" value="CSD"/>
</dbReference>
<comment type="subcellular location">
    <subcellularLocation>
        <location evidence="1 3">Cytoplasm</location>
    </subcellularLocation>
</comment>
<keyword evidence="6" id="KW-1185">Reference proteome</keyword>
<dbReference type="InterPro" id="IPR002059">
    <property type="entry name" value="CSP_DNA-bd"/>
</dbReference>
<reference evidence="5 6" key="1">
    <citation type="journal article" date="2017" name="Front. Microbiol.">
        <title>Labilibaculum manganireducens gen. nov., sp. nov. and Labilibaculum filiforme sp. nov., Novel Bacteroidetes Isolated from Subsurface Sediments of the Baltic Sea.</title>
        <authorList>
            <person name="Vandieken V."/>
            <person name="Marshall I.P."/>
            <person name="Niemann H."/>
            <person name="Engelen B."/>
            <person name="Cypionka H."/>
        </authorList>
    </citation>
    <scope>NUCLEOTIDE SEQUENCE [LARGE SCALE GENOMIC DNA]</scope>
    <source>
        <strain evidence="5 6">59.16B</strain>
    </source>
</reference>
<evidence type="ECO:0000256" key="3">
    <source>
        <dbReference type="RuleBase" id="RU000408"/>
    </source>
</evidence>
<evidence type="ECO:0000256" key="1">
    <source>
        <dbReference type="ARBA" id="ARBA00004496"/>
    </source>
</evidence>
<dbReference type="GO" id="GO:0003676">
    <property type="term" value="F:nucleic acid binding"/>
    <property type="evidence" value="ECO:0007669"/>
    <property type="project" value="InterPro"/>
</dbReference>
<dbReference type="SUPFAM" id="SSF50249">
    <property type="entry name" value="Nucleic acid-binding proteins"/>
    <property type="match status" value="1"/>
</dbReference>
<dbReference type="InterPro" id="IPR050181">
    <property type="entry name" value="Cold_shock_domain"/>
</dbReference>
<dbReference type="SMART" id="SM00357">
    <property type="entry name" value="CSP"/>
    <property type="match status" value="1"/>
</dbReference>
<dbReference type="PROSITE" id="PS51857">
    <property type="entry name" value="CSD_2"/>
    <property type="match status" value="1"/>
</dbReference>
<dbReference type="PRINTS" id="PR00050">
    <property type="entry name" value="COLDSHOCK"/>
</dbReference>
<protein>
    <submittedName>
        <fullName evidence="5">Cold-shock protein</fullName>
    </submittedName>
</protein>
<dbReference type="InterPro" id="IPR012156">
    <property type="entry name" value="Cold_shock_CspA"/>
</dbReference>
<evidence type="ECO:0000256" key="2">
    <source>
        <dbReference type="ARBA" id="ARBA00022490"/>
    </source>
</evidence>
<dbReference type="Gene3D" id="2.40.50.140">
    <property type="entry name" value="Nucleic acid-binding proteins"/>
    <property type="match status" value="1"/>
</dbReference>
<dbReference type="GO" id="GO:0005829">
    <property type="term" value="C:cytosol"/>
    <property type="evidence" value="ECO:0007669"/>
    <property type="project" value="UniProtKB-ARBA"/>
</dbReference>
<keyword evidence="2" id="KW-0963">Cytoplasm</keyword>
<dbReference type="CDD" id="cd04458">
    <property type="entry name" value="CSP_CDS"/>
    <property type="match status" value="1"/>
</dbReference>
<evidence type="ECO:0000313" key="5">
    <source>
        <dbReference type="EMBL" id="PKQ62235.1"/>
    </source>
</evidence>
<proteinExistence type="predicted"/>
<dbReference type="InterPro" id="IPR019844">
    <property type="entry name" value="CSD_CS"/>
</dbReference>
<dbReference type="PANTHER" id="PTHR11544">
    <property type="entry name" value="COLD SHOCK DOMAIN CONTAINING PROTEINS"/>
    <property type="match status" value="1"/>
</dbReference>
<gene>
    <name evidence="5" type="ORF">BZG02_13025</name>
</gene>
<dbReference type="EMBL" id="MVDD01000009">
    <property type="protein sequence ID" value="PKQ62235.1"/>
    <property type="molecule type" value="Genomic_DNA"/>
</dbReference>
<dbReference type="Proteomes" id="UP000233535">
    <property type="component" value="Unassembled WGS sequence"/>
</dbReference>
<feature type="domain" description="CSD" evidence="4">
    <location>
        <begin position="1"/>
        <end position="62"/>
    </location>
</feature>
<dbReference type="InterPro" id="IPR012340">
    <property type="entry name" value="NA-bd_OB-fold"/>
</dbReference>
<dbReference type="OrthoDB" id="9805039at2"/>
<dbReference type="RefSeq" id="WP_101261885.1">
    <property type="nucleotide sequence ID" value="NZ_MVDD01000009.1"/>
</dbReference>
<evidence type="ECO:0000259" key="4">
    <source>
        <dbReference type="PROSITE" id="PS51857"/>
    </source>
</evidence>
<evidence type="ECO:0000313" key="6">
    <source>
        <dbReference type="Proteomes" id="UP000233535"/>
    </source>
</evidence>
<dbReference type="Pfam" id="PF00313">
    <property type="entry name" value="CSD"/>
    <property type="match status" value="1"/>
</dbReference>
<dbReference type="AlphaFoldDB" id="A0A2N3HVY0"/>
<dbReference type="PIRSF" id="PIRSF002599">
    <property type="entry name" value="Cold_shock_A"/>
    <property type="match status" value="1"/>
</dbReference>
<name>A0A2N3HVY0_9BACT</name>
<organism evidence="5 6">
    <name type="scientific">Labilibaculum filiforme</name>
    <dbReference type="NCBI Taxonomy" id="1940526"/>
    <lineage>
        <taxon>Bacteria</taxon>
        <taxon>Pseudomonadati</taxon>
        <taxon>Bacteroidota</taxon>
        <taxon>Bacteroidia</taxon>
        <taxon>Marinilabiliales</taxon>
        <taxon>Marinifilaceae</taxon>
        <taxon>Labilibaculum</taxon>
    </lineage>
</organism>
<accession>A0A2N3HVY0</accession>
<dbReference type="PROSITE" id="PS00352">
    <property type="entry name" value="CSD_1"/>
    <property type="match status" value="1"/>
</dbReference>
<sequence length="63" mass="6892">MPTGTVKFFNESKGFGFIKNSETGEDIFVHVTGLIDKIDQDDSVTFDVVEGKKGINAVNVKIN</sequence>